<dbReference type="InterPro" id="IPR002582">
    <property type="entry name" value="ACPS"/>
</dbReference>
<dbReference type="GO" id="GO:0006633">
    <property type="term" value="P:fatty acid biosynthetic process"/>
    <property type="evidence" value="ECO:0007669"/>
    <property type="project" value="UniProtKB-KW"/>
</dbReference>
<proteinExistence type="inferred from homology"/>
<reference evidence="9" key="1">
    <citation type="submission" date="2019-08" db="EMBL/GenBank/DDBJ databases">
        <authorList>
            <person name="Kucharzyk K."/>
            <person name="Murdoch R.W."/>
            <person name="Higgins S."/>
            <person name="Loffler F."/>
        </authorList>
    </citation>
    <scope>NUCLEOTIDE SEQUENCE</scope>
</reference>
<evidence type="ECO:0000256" key="4">
    <source>
        <dbReference type="ARBA" id="ARBA00022832"/>
    </source>
</evidence>
<evidence type="ECO:0000256" key="1">
    <source>
        <dbReference type="ARBA" id="ARBA00022516"/>
    </source>
</evidence>
<dbReference type="Gene3D" id="3.90.470.20">
    <property type="entry name" value="4'-phosphopantetheinyl transferase domain"/>
    <property type="match status" value="1"/>
</dbReference>
<dbReference type="NCBIfam" id="TIGR00556">
    <property type="entry name" value="pantethn_trn"/>
    <property type="match status" value="1"/>
</dbReference>
<feature type="domain" description="4'-phosphopantetheinyl transferase" evidence="8">
    <location>
        <begin position="4"/>
        <end position="86"/>
    </location>
</feature>
<evidence type="ECO:0000256" key="5">
    <source>
        <dbReference type="ARBA" id="ARBA00022842"/>
    </source>
</evidence>
<evidence type="ECO:0000256" key="7">
    <source>
        <dbReference type="ARBA" id="ARBA00023160"/>
    </source>
</evidence>
<dbReference type="HAMAP" id="MF_00101">
    <property type="entry name" value="AcpS"/>
    <property type="match status" value="1"/>
</dbReference>
<comment type="caution">
    <text evidence="9">The sequence shown here is derived from an EMBL/GenBank/DDBJ whole genome shotgun (WGS) entry which is preliminary data.</text>
</comment>
<dbReference type="Pfam" id="PF01648">
    <property type="entry name" value="ACPS"/>
    <property type="match status" value="1"/>
</dbReference>
<dbReference type="EC" id="2.7.8.7" evidence="9"/>
<dbReference type="GO" id="GO:0008897">
    <property type="term" value="F:holo-[acyl-carrier-protein] synthase activity"/>
    <property type="evidence" value="ECO:0007669"/>
    <property type="project" value="UniProtKB-EC"/>
</dbReference>
<name>A0A645BH02_9ZZZZ</name>
<dbReference type="GO" id="GO:0000287">
    <property type="term" value="F:magnesium ion binding"/>
    <property type="evidence" value="ECO:0007669"/>
    <property type="project" value="InterPro"/>
</dbReference>
<sequence length="123" mass="13308">MIRGIGIDVCDISRMRKAVSREGFCKRVFSEEEITYAESNADPAAHYAAAFAAREALSKATGWGIAGLGINSCSIERTASGPRFKFDENTFSKFSNEGIDNVFLSISHEAGIAVAVVILEKNQ</sequence>
<dbReference type="InterPro" id="IPR008278">
    <property type="entry name" value="4-PPantetheinyl_Trfase_dom"/>
</dbReference>
<evidence type="ECO:0000256" key="6">
    <source>
        <dbReference type="ARBA" id="ARBA00023098"/>
    </source>
</evidence>
<dbReference type="AlphaFoldDB" id="A0A645BH02"/>
<keyword evidence="5" id="KW-0460">Magnesium</keyword>
<keyword evidence="4" id="KW-0276">Fatty acid metabolism</keyword>
<keyword evidence="3" id="KW-0479">Metal-binding</keyword>
<evidence type="ECO:0000313" key="9">
    <source>
        <dbReference type="EMBL" id="MPM64740.1"/>
    </source>
</evidence>
<accession>A0A645BH02</accession>
<dbReference type="EMBL" id="VSSQ01020121">
    <property type="protein sequence ID" value="MPM64740.1"/>
    <property type="molecule type" value="Genomic_DNA"/>
</dbReference>
<keyword evidence="1" id="KW-0444">Lipid biosynthesis</keyword>
<evidence type="ECO:0000256" key="2">
    <source>
        <dbReference type="ARBA" id="ARBA00022679"/>
    </source>
</evidence>
<evidence type="ECO:0000256" key="3">
    <source>
        <dbReference type="ARBA" id="ARBA00022723"/>
    </source>
</evidence>
<dbReference type="NCBIfam" id="TIGR00516">
    <property type="entry name" value="acpS"/>
    <property type="match status" value="1"/>
</dbReference>
<protein>
    <submittedName>
        <fullName evidence="9">Holo-[acyl-carrier-protein] synthase</fullName>
        <ecNumber evidence="9">2.7.8.7</ecNumber>
    </submittedName>
</protein>
<keyword evidence="7" id="KW-0275">Fatty acid biosynthesis</keyword>
<keyword evidence="2 9" id="KW-0808">Transferase</keyword>
<dbReference type="SUPFAM" id="SSF56214">
    <property type="entry name" value="4'-phosphopantetheinyl transferase"/>
    <property type="match status" value="1"/>
</dbReference>
<dbReference type="InterPro" id="IPR004568">
    <property type="entry name" value="Ppantetheine-prot_Trfase_dom"/>
</dbReference>
<dbReference type="InterPro" id="IPR037143">
    <property type="entry name" value="4-PPantetheinyl_Trfase_dom_sf"/>
</dbReference>
<gene>
    <name evidence="9" type="primary">acpS_16</name>
    <name evidence="9" type="ORF">SDC9_111629</name>
</gene>
<organism evidence="9">
    <name type="scientific">bioreactor metagenome</name>
    <dbReference type="NCBI Taxonomy" id="1076179"/>
    <lineage>
        <taxon>unclassified sequences</taxon>
        <taxon>metagenomes</taxon>
        <taxon>ecological metagenomes</taxon>
    </lineage>
</organism>
<keyword evidence="6" id="KW-0443">Lipid metabolism</keyword>
<evidence type="ECO:0000259" key="8">
    <source>
        <dbReference type="Pfam" id="PF01648"/>
    </source>
</evidence>